<dbReference type="EMBL" id="GEZM01062299">
    <property type="protein sequence ID" value="JAV69845.1"/>
    <property type="molecule type" value="Transcribed_RNA"/>
</dbReference>
<protein>
    <submittedName>
        <fullName evidence="1">Uncharacterized protein</fullName>
    </submittedName>
</protein>
<dbReference type="EMBL" id="GEZM01062303">
    <property type="protein sequence ID" value="JAV69836.1"/>
    <property type="molecule type" value="Transcribed_RNA"/>
</dbReference>
<proteinExistence type="predicted"/>
<dbReference type="EMBL" id="GEZM01062295">
    <property type="protein sequence ID" value="JAV69855.1"/>
    <property type="molecule type" value="Transcribed_RNA"/>
</dbReference>
<dbReference type="EMBL" id="GEZM01062297">
    <property type="protein sequence ID" value="JAV69852.1"/>
    <property type="molecule type" value="Transcribed_RNA"/>
</dbReference>
<evidence type="ECO:0000313" key="1">
    <source>
        <dbReference type="EMBL" id="JAV69862.1"/>
    </source>
</evidence>
<accession>A0A1Y1L832</accession>
<dbReference type="EMBL" id="GEZM01062304">
    <property type="protein sequence ID" value="JAV69833.1"/>
    <property type="molecule type" value="Transcribed_RNA"/>
</dbReference>
<dbReference type="EMBL" id="GEZM01062302">
    <property type="protein sequence ID" value="JAV69840.1"/>
    <property type="molecule type" value="Transcribed_RNA"/>
</dbReference>
<organism evidence="1">
    <name type="scientific">Photinus pyralis</name>
    <name type="common">Common eastern firefly</name>
    <name type="synonym">Lampyris pyralis</name>
    <dbReference type="NCBI Taxonomy" id="7054"/>
    <lineage>
        <taxon>Eukaryota</taxon>
        <taxon>Metazoa</taxon>
        <taxon>Ecdysozoa</taxon>
        <taxon>Arthropoda</taxon>
        <taxon>Hexapoda</taxon>
        <taxon>Insecta</taxon>
        <taxon>Pterygota</taxon>
        <taxon>Neoptera</taxon>
        <taxon>Endopterygota</taxon>
        <taxon>Coleoptera</taxon>
        <taxon>Polyphaga</taxon>
        <taxon>Elateriformia</taxon>
        <taxon>Elateroidea</taxon>
        <taxon>Lampyridae</taxon>
        <taxon>Lampyrinae</taxon>
        <taxon>Photinus</taxon>
    </lineage>
</organism>
<dbReference type="EMBL" id="GEZM01062298">
    <property type="protein sequence ID" value="JAV69848.1"/>
    <property type="molecule type" value="Transcribed_RNA"/>
</dbReference>
<sequence>MEKPEGAAVDVPKLSPADVVVAVGSGKDKLVVGTAEKPKPTPCDVVGVAKVKLAEADGAKLNPVCGADLGVEKFKAVEAVEICGLPPKFKGVDATDGPNDNLGVAAVDVKPKDKPAVVIGVAPKVNPVEVPNGIFGTVGCEIPNVEAAGGVGAPKFKVAG</sequence>
<dbReference type="EMBL" id="GEZM01062294">
    <property type="protein sequence ID" value="JAV69859.1"/>
    <property type="molecule type" value="Transcribed_RNA"/>
</dbReference>
<dbReference type="EMBL" id="GEZM01062293">
    <property type="protein sequence ID" value="JAV69862.1"/>
    <property type="molecule type" value="Transcribed_RNA"/>
</dbReference>
<dbReference type="EMBL" id="GEZM01062301">
    <property type="protein sequence ID" value="JAV69844.1"/>
    <property type="molecule type" value="Transcribed_RNA"/>
</dbReference>
<dbReference type="AlphaFoldDB" id="A0A1Y1L832"/>
<reference evidence="1" key="1">
    <citation type="journal article" date="2016" name="Sci. Rep.">
        <title>Molecular characterization of firefly nuptial gifts: a multi-omics approach sheds light on postcopulatory sexual selection.</title>
        <authorList>
            <person name="Al-Wathiqui N."/>
            <person name="Fallon T.R."/>
            <person name="South A."/>
            <person name="Weng J.K."/>
            <person name="Lewis S.M."/>
        </authorList>
    </citation>
    <scope>NUCLEOTIDE SEQUENCE</scope>
</reference>
<name>A0A1Y1L832_PHOPY</name>